<proteinExistence type="predicted"/>
<evidence type="ECO:0000313" key="2">
    <source>
        <dbReference type="Proteomes" id="UP000308600"/>
    </source>
</evidence>
<accession>A0ACD3A5H6</accession>
<evidence type="ECO:0000313" key="1">
    <source>
        <dbReference type="EMBL" id="TFK60921.1"/>
    </source>
</evidence>
<feature type="non-terminal residue" evidence="1">
    <location>
        <position position="1"/>
    </location>
</feature>
<name>A0ACD3A5H6_9AGAR</name>
<sequence length="84" mass="9529">VQPFILLIILVVALLETIGGVSRPYTTIILATFRVVLTGVFMFCNGNSTLTVEQEYILRHLPADVRTIRQRLKIDPEYISYVCC</sequence>
<dbReference type="EMBL" id="ML208716">
    <property type="protein sequence ID" value="TFK60921.1"/>
    <property type="molecule type" value="Genomic_DNA"/>
</dbReference>
<protein>
    <submittedName>
        <fullName evidence="1">Uncharacterized protein</fullName>
    </submittedName>
</protein>
<dbReference type="Proteomes" id="UP000308600">
    <property type="component" value="Unassembled WGS sequence"/>
</dbReference>
<gene>
    <name evidence="1" type="ORF">BDN72DRAFT_749047</name>
</gene>
<reference evidence="1 2" key="1">
    <citation type="journal article" date="2019" name="Nat. Ecol. Evol.">
        <title>Megaphylogeny resolves global patterns of mushroom evolution.</title>
        <authorList>
            <person name="Varga T."/>
            <person name="Krizsan K."/>
            <person name="Foldi C."/>
            <person name="Dima B."/>
            <person name="Sanchez-Garcia M."/>
            <person name="Sanchez-Ramirez S."/>
            <person name="Szollosi G.J."/>
            <person name="Szarkandi J.G."/>
            <person name="Papp V."/>
            <person name="Albert L."/>
            <person name="Andreopoulos W."/>
            <person name="Angelini C."/>
            <person name="Antonin V."/>
            <person name="Barry K.W."/>
            <person name="Bougher N.L."/>
            <person name="Buchanan P."/>
            <person name="Buyck B."/>
            <person name="Bense V."/>
            <person name="Catcheside P."/>
            <person name="Chovatia M."/>
            <person name="Cooper J."/>
            <person name="Damon W."/>
            <person name="Desjardin D."/>
            <person name="Finy P."/>
            <person name="Geml J."/>
            <person name="Haridas S."/>
            <person name="Hughes K."/>
            <person name="Justo A."/>
            <person name="Karasinski D."/>
            <person name="Kautmanova I."/>
            <person name="Kiss B."/>
            <person name="Kocsube S."/>
            <person name="Kotiranta H."/>
            <person name="LaButti K.M."/>
            <person name="Lechner B.E."/>
            <person name="Liimatainen K."/>
            <person name="Lipzen A."/>
            <person name="Lukacs Z."/>
            <person name="Mihaltcheva S."/>
            <person name="Morgado L.N."/>
            <person name="Niskanen T."/>
            <person name="Noordeloos M.E."/>
            <person name="Ohm R.A."/>
            <person name="Ortiz-Santana B."/>
            <person name="Ovrebo C."/>
            <person name="Racz N."/>
            <person name="Riley R."/>
            <person name="Savchenko A."/>
            <person name="Shiryaev A."/>
            <person name="Soop K."/>
            <person name="Spirin V."/>
            <person name="Szebenyi C."/>
            <person name="Tomsovsky M."/>
            <person name="Tulloss R.E."/>
            <person name="Uehling J."/>
            <person name="Grigoriev I.V."/>
            <person name="Vagvolgyi C."/>
            <person name="Papp T."/>
            <person name="Martin F.M."/>
            <person name="Miettinen O."/>
            <person name="Hibbett D.S."/>
            <person name="Nagy L.G."/>
        </authorList>
    </citation>
    <scope>NUCLEOTIDE SEQUENCE [LARGE SCALE GENOMIC DNA]</scope>
    <source>
        <strain evidence="1 2">NL-1719</strain>
    </source>
</reference>
<organism evidence="1 2">
    <name type="scientific">Pluteus cervinus</name>
    <dbReference type="NCBI Taxonomy" id="181527"/>
    <lineage>
        <taxon>Eukaryota</taxon>
        <taxon>Fungi</taxon>
        <taxon>Dikarya</taxon>
        <taxon>Basidiomycota</taxon>
        <taxon>Agaricomycotina</taxon>
        <taxon>Agaricomycetes</taxon>
        <taxon>Agaricomycetidae</taxon>
        <taxon>Agaricales</taxon>
        <taxon>Pluteineae</taxon>
        <taxon>Pluteaceae</taxon>
        <taxon>Pluteus</taxon>
    </lineage>
</organism>
<feature type="non-terminal residue" evidence="1">
    <location>
        <position position="84"/>
    </location>
</feature>
<keyword evidence="2" id="KW-1185">Reference proteome</keyword>